<dbReference type="RefSeq" id="WP_311697912.1">
    <property type="nucleotide sequence ID" value="NZ_JAVREY010000037.1"/>
</dbReference>
<gene>
    <name evidence="1" type="ORF">RM764_26175</name>
</gene>
<reference evidence="2" key="1">
    <citation type="submission" date="2023-07" db="EMBL/GenBank/DDBJ databases">
        <title>30 novel species of actinomycetes from the DSMZ collection.</title>
        <authorList>
            <person name="Nouioui I."/>
        </authorList>
    </citation>
    <scope>NUCLEOTIDE SEQUENCE [LARGE SCALE GENOMIC DNA]</scope>
    <source>
        <strain evidence="2">DSM 41699</strain>
    </source>
</reference>
<proteinExistence type="predicted"/>
<evidence type="ECO:0000313" key="1">
    <source>
        <dbReference type="EMBL" id="MDT0466452.1"/>
    </source>
</evidence>
<protein>
    <submittedName>
        <fullName evidence="1">Uncharacterized protein</fullName>
    </submittedName>
</protein>
<accession>A0ABU2U066</accession>
<evidence type="ECO:0000313" key="2">
    <source>
        <dbReference type="Proteomes" id="UP001183809"/>
    </source>
</evidence>
<name>A0ABU2U066_9ACTN</name>
<dbReference type="Proteomes" id="UP001183809">
    <property type="component" value="Unassembled WGS sequence"/>
</dbReference>
<sequence length="79" mass="9063">MPVDHWVLLSTDQAPAGWGEPVDYPRDMRHSLRTFLPDAVTGRHYGREQALPNGDFTISHRDLLAGDLDRITRLQPTRR</sequence>
<comment type="caution">
    <text evidence="1">The sequence shown here is derived from an EMBL/GenBank/DDBJ whole genome shotgun (WGS) entry which is preliminary data.</text>
</comment>
<keyword evidence="2" id="KW-1185">Reference proteome</keyword>
<dbReference type="EMBL" id="JAVREY010000037">
    <property type="protein sequence ID" value="MDT0466452.1"/>
    <property type="molecule type" value="Genomic_DNA"/>
</dbReference>
<organism evidence="1 2">
    <name type="scientific">Streptomyces gibsoniae</name>
    <dbReference type="NCBI Taxonomy" id="3075529"/>
    <lineage>
        <taxon>Bacteria</taxon>
        <taxon>Bacillati</taxon>
        <taxon>Actinomycetota</taxon>
        <taxon>Actinomycetes</taxon>
        <taxon>Kitasatosporales</taxon>
        <taxon>Streptomycetaceae</taxon>
        <taxon>Streptomyces</taxon>
    </lineage>
</organism>